<evidence type="ECO:0000313" key="1">
    <source>
        <dbReference type="EMBL" id="KON30121.1"/>
    </source>
</evidence>
<accession>A0A0M0BP91</accession>
<organism evidence="1 2">
    <name type="scientific">miscellaneous Crenarchaeota group-15 archaeon DG-45</name>
    <dbReference type="NCBI Taxonomy" id="1685127"/>
    <lineage>
        <taxon>Archaea</taxon>
        <taxon>Candidatus Bathyarchaeota</taxon>
        <taxon>MCG-15</taxon>
    </lineage>
</organism>
<gene>
    <name evidence="1" type="ORF">AC482_04575</name>
</gene>
<dbReference type="EMBL" id="LFWZ01000040">
    <property type="protein sequence ID" value="KON30121.1"/>
    <property type="molecule type" value="Genomic_DNA"/>
</dbReference>
<dbReference type="Gene3D" id="3.90.1150.10">
    <property type="entry name" value="Aspartate Aminotransferase, domain 1"/>
    <property type="match status" value="1"/>
</dbReference>
<protein>
    <submittedName>
        <fullName evidence="1">Uncharacterized protein</fullName>
    </submittedName>
</protein>
<dbReference type="InterPro" id="IPR015422">
    <property type="entry name" value="PyrdxlP-dep_Trfase_small"/>
</dbReference>
<evidence type="ECO:0000313" key="2">
    <source>
        <dbReference type="Proteomes" id="UP000037210"/>
    </source>
</evidence>
<dbReference type="Proteomes" id="UP000037210">
    <property type="component" value="Unassembled WGS sequence"/>
</dbReference>
<name>A0A0M0BP91_9ARCH</name>
<sequence length="176" mass="19631">AFKDDDWNRFVRISVGGTWNAQPITIAGGVAMMRIIDEERGSIYPRLYSIGRRLTGSFNDRAEDLGVAAIASGLPPENPTLFSVTPLKEPIPPEKMHLWREGAREMEDYATMESFSAGARATYVNYLATANSGVYPFPRGSYILCTKYSEEDLERTEAAFELSLRSLIRNDAVGRI</sequence>
<comment type="caution">
    <text evidence="1">The sequence shown here is derived from an EMBL/GenBank/DDBJ whole genome shotgun (WGS) entry which is preliminary data.</text>
</comment>
<proteinExistence type="predicted"/>
<reference evidence="1 2" key="1">
    <citation type="submission" date="2015-06" db="EMBL/GenBank/DDBJ databases">
        <title>New insights into the roles of widespread benthic archaea in carbon and nitrogen cycling.</title>
        <authorList>
            <person name="Lazar C.S."/>
            <person name="Baker B.J."/>
            <person name="Seitz K.W."/>
            <person name="Hyde A.S."/>
            <person name="Dick G.J."/>
            <person name="Hinrichs K.-U."/>
            <person name="Teske A.P."/>
        </authorList>
    </citation>
    <scope>NUCLEOTIDE SEQUENCE [LARGE SCALE GENOMIC DNA]</scope>
    <source>
        <strain evidence="1">DG-45</strain>
    </source>
</reference>
<feature type="non-terminal residue" evidence="1">
    <location>
        <position position="1"/>
    </location>
</feature>
<dbReference type="AlphaFoldDB" id="A0A0M0BP91"/>